<dbReference type="RefSeq" id="WP_096893132.1">
    <property type="nucleotide sequence ID" value="NZ_BAOS01000005.1"/>
</dbReference>
<dbReference type="GO" id="GO:0020037">
    <property type="term" value="F:heme binding"/>
    <property type="evidence" value="ECO:0007669"/>
    <property type="project" value="InterPro"/>
</dbReference>
<dbReference type="GO" id="GO:0022900">
    <property type="term" value="P:electron transport chain"/>
    <property type="evidence" value="ECO:0007669"/>
    <property type="project" value="InterPro"/>
</dbReference>
<dbReference type="SUPFAM" id="SSF47175">
    <property type="entry name" value="Cytochromes"/>
    <property type="match status" value="1"/>
</dbReference>
<accession>A0A286TVW9</accession>
<keyword evidence="1" id="KW-0472">Membrane</keyword>
<keyword evidence="1" id="KW-0812">Transmembrane</keyword>
<keyword evidence="1" id="KW-1133">Transmembrane helix</keyword>
<feature type="transmembrane region" description="Helical" evidence="1">
    <location>
        <begin position="7"/>
        <end position="26"/>
    </location>
</feature>
<dbReference type="GO" id="GO:0005506">
    <property type="term" value="F:iron ion binding"/>
    <property type="evidence" value="ECO:0007669"/>
    <property type="project" value="InterPro"/>
</dbReference>
<protein>
    <recommendedName>
        <fullName evidence="4">Cytochrome c</fullName>
    </recommendedName>
</protein>
<reference evidence="3" key="1">
    <citation type="journal article" date="2017" name="Environ. Microbiol. Rep.">
        <title>Genetic Diversity of Marine Anaerobic Ammonium-Oxidizing Bacteria as Revealed by Genomic and Proteomic Analyses of 'Candidatus Scalindua japonica'.</title>
        <authorList>
            <person name="Oshiki M."/>
            <person name="Mizuto K."/>
            <person name="Kimura Z."/>
            <person name="Kindaichi T."/>
            <person name="Satoh H."/>
            <person name="Okabe S."/>
        </authorList>
    </citation>
    <scope>NUCLEOTIDE SEQUENCE [LARGE SCALE GENOMIC DNA]</scope>
    <source>
        <strain evidence="3">husup-a2</strain>
    </source>
</reference>
<name>A0A286TVW9_9BACT</name>
<gene>
    <name evidence="2" type="ORF">SCALIN_C05_0056</name>
</gene>
<proteinExistence type="predicted"/>
<sequence length="181" mass="20655">MKKINNGYLAMIFTFFLTTGILAFGWNSKEAFCGGIESLHTDRSTPSQGLMRIINSHTSKMLDAIMIGDFKEVIKESKEIINASEVVMRMFFPEEGKAGEWFQKAGNDPDDPKAVQAMKDDFEKYLNLVTDAAKKVAETSRRKNIVETYNSFDSMLRKACFKCHQTSRLEWPGWMKKDDAK</sequence>
<dbReference type="OrthoDB" id="273221at2"/>
<organism evidence="2 3">
    <name type="scientific">Candidatus Scalindua japonica</name>
    <dbReference type="NCBI Taxonomy" id="1284222"/>
    <lineage>
        <taxon>Bacteria</taxon>
        <taxon>Pseudomonadati</taxon>
        <taxon>Planctomycetota</taxon>
        <taxon>Candidatus Brocadiia</taxon>
        <taxon>Candidatus Brocadiales</taxon>
        <taxon>Candidatus Scalinduaceae</taxon>
        <taxon>Candidatus Scalindua</taxon>
    </lineage>
</organism>
<keyword evidence="3" id="KW-1185">Reference proteome</keyword>
<evidence type="ECO:0008006" key="4">
    <source>
        <dbReference type="Google" id="ProtNLM"/>
    </source>
</evidence>
<dbReference type="InterPro" id="IPR010980">
    <property type="entry name" value="Cyt_c/b562"/>
</dbReference>
<evidence type="ECO:0000256" key="1">
    <source>
        <dbReference type="SAM" id="Phobius"/>
    </source>
</evidence>
<dbReference type="Proteomes" id="UP000218542">
    <property type="component" value="Unassembled WGS sequence"/>
</dbReference>
<dbReference type="GO" id="GO:0009055">
    <property type="term" value="F:electron transfer activity"/>
    <property type="evidence" value="ECO:0007669"/>
    <property type="project" value="InterPro"/>
</dbReference>
<dbReference type="AlphaFoldDB" id="A0A286TVW9"/>
<dbReference type="EMBL" id="BAOS01000005">
    <property type="protein sequence ID" value="GAX59971.1"/>
    <property type="molecule type" value="Genomic_DNA"/>
</dbReference>
<comment type="caution">
    <text evidence="2">The sequence shown here is derived from an EMBL/GenBank/DDBJ whole genome shotgun (WGS) entry which is preliminary data.</text>
</comment>
<dbReference type="Gene3D" id="1.20.120.10">
    <property type="entry name" value="Cytochrome c/b562"/>
    <property type="match status" value="1"/>
</dbReference>
<evidence type="ECO:0000313" key="3">
    <source>
        <dbReference type="Proteomes" id="UP000218542"/>
    </source>
</evidence>
<evidence type="ECO:0000313" key="2">
    <source>
        <dbReference type="EMBL" id="GAX59971.1"/>
    </source>
</evidence>